<evidence type="ECO:0000256" key="1">
    <source>
        <dbReference type="ARBA" id="ARBA00022741"/>
    </source>
</evidence>
<dbReference type="SUPFAM" id="SSF52540">
    <property type="entry name" value="P-loop containing nucleoside triphosphate hydrolases"/>
    <property type="match status" value="1"/>
</dbReference>
<evidence type="ECO:0000313" key="5">
    <source>
        <dbReference type="EMBL" id="CCD12185.1"/>
    </source>
</evidence>
<dbReference type="Proteomes" id="UP000000702">
    <property type="component" value="Unassembled WGS sequence"/>
</dbReference>
<evidence type="ECO:0000313" key="6">
    <source>
        <dbReference type="Proteomes" id="UP000000702"/>
    </source>
</evidence>
<keyword evidence="3" id="KW-1133">Transmembrane helix</keyword>
<comment type="caution">
    <text evidence="5">The sequence shown here is derived from an EMBL/GenBank/DDBJ whole genome shotgun (WGS) entry which is preliminary data.</text>
</comment>
<dbReference type="SMART" id="SM00382">
    <property type="entry name" value="AAA"/>
    <property type="match status" value="1"/>
</dbReference>
<keyword evidence="3" id="KW-0472">Membrane</keyword>
<dbReference type="GO" id="GO:0005524">
    <property type="term" value="F:ATP binding"/>
    <property type="evidence" value="ECO:0007669"/>
    <property type="project" value="UniProtKB-KW"/>
</dbReference>
<dbReference type="PROSITE" id="PS50893">
    <property type="entry name" value="ABC_TRANSPORTER_2"/>
    <property type="match status" value="1"/>
</dbReference>
<dbReference type="GO" id="GO:0016887">
    <property type="term" value="F:ATP hydrolysis activity"/>
    <property type="evidence" value="ECO:0007669"/>
    <property type="project" value="InterPro"/>
</dbReference>
<dbReference type="OMA" id="ASCEHAN"/>
<feature type="transmembrane region" description="Helical" evidence="3">
    <location>
        <begin position="42"/>
        <end position="63"/>
    </location>
</feature>
<keyword evidence="1" id="KW-0547">Nucleotide-binding</keyword>
<dbReference type="GO" id="GO:0042626">
    <property type="term" value="F:ATPase-coupled transmembrane transporter activity"/>
    <property type="evidence" value="ECO:0007669"/>
    <property type="project" value="TreeGrafter"/>
</dbReference>
<dbReference type="AlphaFoldDB" id="F9W4U0"/>
<sequence>MESEGVTDTTALVAGKAFLYSFREMSLHLSARVRHIVTPNTILVGVVGVGALADGIYILSLLFRRRRCPTTSDTSCIQKEMTDEATLLDSSKCGDGGAACMVRRHWEQLSNAILEAPRTAPGPWKRPLPSEGSELYAELPEVVQLMWEDRVRYTMDTREVVSLLRKLCKSPPRESKYTTDAASLALLWRLQLLRTTHTSVVTASDAGRCSTELKELKNYANDLFRAFIFPLQSPMRGAFIECWEHLRSEESQLRSQVTALRLRNLWELVKYILSGGGEKLFTYGVVATMTTLAARSASAICVLRVGVEKALPLLVGSVTTVTSGGAASGGSPSGDEVSGSQYSTAIVVLRLLALEWLLHAVRLGIMRITQDYTRASASWRRDTVKQQLYDALIHTPLCYFDTTELYNVEELVYYVNDLEGVDVFVHDFILRLTQSATTLFVALQALNRRAGFAVAAAVVGTSLVNTSLGLLKIACRALRCRTESVIDHRETPSDAEEEENRKDSTDRLMFCGMEIIEHIPELRPHGADEALMGWWSKHTAHYRQRNCGLWHSVQLVHRFRHLWTLDALKPVVRWILPAFVAAYATGACQTQALVLEAVRSSQELLERVTDAQQVADVVMYNAYKAGVIGRILDPKYWEDKDMLECEGRSTESSGCVVNPVNESGEHDGVHGHDCGLDVCSVRAEGLQFQYPATPTVDAFSSPVTFCFDLKDSKTGCGRFVCITGPSGCGKTTLLRLLLALYTPNDPETLLVELQPRRQSGDETVGKECFGTDRRRWKPVYSWHRRCLRLGLFSYVPQTPTIFAGSTIAHNVSLHNRVTITDVALMEKVRACTEAAGCGSFVKRLPNGVMTQLCANTGWSTPDAVRLSFGQEQRLMLARALFRCSGVLLLDEPTAGLDKETKKVVMSCWRELMSSGRVRGVICATHDEEVLQMADEIVLL</sequence>
<name>F9W4U0_TRYCI</name>
<dbReference type="GO" id="GO:0016020">
    <property type="term" value="C:membrane"/>
    <property type="evidence" value="ECO:0007669"/>
    <property type="project" value="TreeGrafter"/>
</dbReference>
<dbReference type="Gene3D" id="3.40.50.300">
    <property type="entry name" value="P-loop containing nucleotide triphosphate hydrolases"/>
    <property type="match status" value="1"/>
</dbReference>
<dbReference type="PANTHER" id="PTHR24221:SF503">
    <property type="entry name" value="MITOCHONDRIAL POTASSIUM CHANNEL ATP-BINDING SUBUNIT"/>
    <property type="match status" value="1"/>
</dbReference>
<dbReference type="PANTHER" id="PTHR24221">
    <property type="entry name" value="ATP-BINDING CASSETTE SUB-FAMILY B"/>
    <property type="match status" value="1"/>
</dbReference>
<feature type="domain" description="ABC transporter" evidence="4">
    <location>
        <begin position="681"/>
        <end position="939"/>
    </location>
</feature>
<evidence type="ECO:0000259" key="4">
    <source>
        <dbReference type="PROSITE" id="PS50893"/>
    </source>
</evidence>
<evidence type="ECO:0000256" key="3">
    <source>
        <dbReference type="SAM" id="Phobius"/>
    </source>
</evidence>
<accession>F9W4U0</accession>
<dbReference type="InterPro" id="IPR003593">
    <property type="entry name" value="AAA+_ATPase"/>
</dbReference>
<keyword evidence="3" id="KW-0812">Transmembrane</keyword>
<dbReference type="EMBL" id="CAEQ01000604">
    <property type="protein sequence ID" value="CCD12185.1"/>
    <property type="molecule type" value="Genomic_DNA"/>
</dbReference>
<evidence type="ECO:0000256" key="2">
    <source>
        <dbReference type="ARBA" id="ARBA00022840"/>
    </source>
</evidence>
<dbReference type="InterPro" id="IPR003439">
    <property type="entry name" value="ABC_transporter-like_ATP-bd"/>
</dbReference>
<gene>
    <name evidence="5" type="ORF">TCIL3000_0_30940</name>
</gene>
<dbReference type="VEuPathDB" id="TriTrypDB:TcIL3000_0_30940"/>
<reference evidence="5 6" key="2">
    <citation type="journal article" date="2012" name="Proc. Natl. Acad. Sci. U.S.A.">
        <title>Antigenic diversity is generated by distinct evolutionary mechanisms in African trypanosome species.</title>
        <authorList>
            <person name="Jackson A.P."/>
            <person name="Berry A."/>
            <person name="Aslett M."/>
            <person name="Allison H.C."/>
            <person name="Burton P."/>
            <person name="Vavrova-Anderson J."/>
            <person name="Brown R."/>
            <person name="Browne H."/>
            <person name="Corton N."/>
            <person name="Hauser H."/>
            <person name="Gamble J."/>
            <person name="Gilderthorp R."/>
            <person name="Marcello L."/>
            <person name="McQuillan J."/>
            <person name="Otto T.D."/>
            <person name="Quail M.A."/>
            <person name="Sanders M.J."/>
            <person name="van Tonder A."/>
            <person name="Ginger M.L."/>
            <person name="Field M.C."/>
            <person name="Barry J.D."/>
            <person name="Hertz-Fowler C."/>
            <person name="Berriman M."/>
        </authorList>
    </citation>
    <scope>NUCLEOTIDE SEQUENCE [LARGE SCALE GENOMIC DNA]</scope>
    <source>
        <strain evidence="5 6">IL3000</strain>
    </source>
</reference>
<keyword evidence="2" id="KW-0067">ATP-binding</keyword>
<dbReference type="InterPro" id="IPR039421">
    <property type="entry name" value="Type_1_exporter"/>
</dbReference>
<dbReference type="Pfam" id="PF00005">
    <property type="entry name" value="ABC_tran"/>
    <property type="match status" value="1"/>
</dbReference>
<proteinExistence type="predicted"/>
<dbReference type="InterPro" id="IPR027417">
    <property type="entry name" value="P-loop_NTPase"/>
</dbReference>
<reference evidence="6" key="1">
    <citation type="submission" date="2011-07" db="EMBL/GenBank/DDBJ databases">
        <title>Divergent evolution of antigenic variation in African trypanosomes.</title>
        <authorList>
            <person name="Jackson A.P."/>
            <person name="Berry A."/>
            <person name="Allison H.C."/>
            <person name="Burton P."/>
            <person name="Anderson J."/>
            <person name="Aslett M."/>
            <person name="Brown R."/>
            <person name="Corton N."/>
            <person name="Harris D."/>
            <person name="Hauser H."/>
            <person name="Gamble J."/>
            <person name="Gilderthorp R."/>
            <person name="McQuillan J."/>
            <person name="Quail M.A."/>
            <person name="Sanders M."/>
            <person name="Van Tonder A."/>
            <person name="Ginger M.L."/>
            <person name="Donelson J.E."/>
            <person name="Field M.C."/>
            <person name="Barry J.D."/>
            <person name="Berriman M."/>
            <person name="Hertz-Fowler C."/>
        </authorList>
    </citation>
    <scope>NUCLEOTIDE SEQUENCE [LARGE SCALE GENOMIC DNA]</scope>
    <source>
        <strain evidence="6">IL3000</strain>
    </source>
</reference>
<keyword evidence="6" id="KW-1185">Reference proteome</keyword>
<protein>
    <submittedName>
        <fullName evidence="5">WGS project CAEQ00000000 data, annotated contig 1227</fullName>
    </submittedName>
</protein>
<organism evidence="5 6">
    <name type="scientific">Trypanosoma congolense (strain IL3000)</name>
    <dbReference type="NCBI Taxonomy" id="1068625"/>
    <lineage>
        <taxon>Eukaryota</taxon>
        <taxon>Discoba</taxon>
        <taxon>Euglenozoa</taxon>
        <taxon>Kinetoplastea</taxon>
        <taxon>Metakinetoplastina</taxon>
        <taxon>Trypanosomatida</taxon>
        <taxon>Trypanosomatidae</taxon>
        <taxon>Trypanosoma</taxon>
        <taxon>Nannomonas</taxon>
    </lineage>
</organism>